<feature type="domain" description="FAD-binding PCMH-type" evidence="3">
    <location>
        <begin position="59"/>
        <end position="186"/>
    </location>
</feature>
<dbReference type="PROSITE" id="PS51387">
    <property type="entry name" value="FAD_PCMH"/>
    <property type="match status" value="1"/>
</dbReference>
<dbReference type="AlphaFoldDB" id="A0AAD2DVZ4"/>
<dbReference type="Gene3D" id="3.30.465.10">
    <property type="match status" value="1"/>
</dbReference>
<name>A0AAD2DVZ4_9LAMI</name>
<dbReference type="InterPro" id="IPR006094">
    <property type="entry name" value="Oxid_FAD_bind_N"/>
</dbReference>
<keyword evidence="5" id="KW-1185">Reference proteome</keyword>
<dbReference type="Pfam" id="PF01565">
    <property type="entry name" value="FAD_binding_4"/>
    <property type="match status" value="1"/>
</dbReference>
<dbReference type="GO" id="GO:0016491">
    <property type="term" value="F:oxidoreductase activity"/>
    <property type="evidence" value="ECO:0007669"/>
    <property type="project" value="UniProtKB-KW"/>
</dbReference>
<reference evidence="4" key="1">
    <citation type="submission" date="2023-05" db="EMBL/GenBank/DDBJ databases">
        <authorList>
            <person name="Huff M."/>
        </authorList>
    </citation>
    <scope>NUCLEOTIDE SEQUENCE</scope>
</reference>
<evidence type="ECO:0000256" key="1">
    <source>
        <dbReference type="ARBA" id="ARBA00005466"/>
    </source>
</evidence>
<comment type="similarity">
    <text evidence="1">Belongs to the oxygen-dependent FAD-linked oxidoreductase family.</text>
</comment>
<dbReference type="PANTHER" id="PTHR13878">
    <property type="entry name" value="GULONOLACTONE OXIDASE"/>
    <property type="match status" value="1"/>
</dbReference>
<evidence type="ECO:0000259" key="3">
    <source>
        <dbReference type="PROSITE" id="PS51387"/>
    </source>
</evidence>
<dbReference type="InterPro" id="IPR036318">
    <property type="entry name" value="FAD-bd_PCMH-like_sf"/>
</dbReference>
<evidence type="ECO:0000256" key="2">
    <source>
        <dbReference type="ARBA" id="ARBA00023002"/>
    </source>
</evidence>
<sequence length="186" mass="20499">MEELILRKSISLSTVIEKCIFFILICMVNCSPPEDPVKCTVNNSNCTITNTYGAFPDRSICRAAKVVYPTTEEELILAVANATMAKTKMKVATRTSHSIPKLVCPEGNNGLLISTKYLNRTLDVNVSSMTMTVESGMTLRQLINEAAKTKLALPYAPYWWGLTIGGMMGTGTIRKGSVVYFNFLIK</sequence>
<dbReference type="InterPro" id="IPR016169">
    <property type="entry name" value="FAD-bd_PCMH_sub2"/>
</dbReference>
<dbReference type="InterPro" id="IPR016166">
    <property type="entry name" value="FAD-bd_PCMH"/>
</dbReference>
<dbReference type="Proteomes" id="UP000834106">
    <property type="component" value="Chromosome 10"/>
</dbReference>
<accession>A0AAD2DVZ4</accession>
<dbReference type="EMBL" id="OU503045">
    <property type="protein sequence ID" value="CAI9769617.1"/>
    <property type="molecule type" value="Genomic_DNA"/>
</dbReference>
<dbReference type="SUPFAM" id="SSF56176">
    <property type="entry name" value="FAD-binding/transporter-associated domain-like"/>
    <property type="match status" value="1"/>
</dbReference>
<gene>
    <name evidence="4" type="ORF">FPE_LOCUS16673</name>
</gene>
<dbReference type="GO" id="GO:0071949">
    <property type="term" value="F:FAD binding"/>
    <property type="evidence" value="ECO:0007669"/>
    <property type="project" value="InterPro"/>
</dbReference>
<evidence type="ECO:0000313" key="5">
    <source>
        <dbReference type="Proteomes" id="UP000834106"/>
    </source>
</evidence>
<protein>
    <recommendedName>
        <fullName evidence="3">FAD-binding PCMH-type domain-containing protein</fullName>
    </recommendedName>
</protein>
<evidence type="ECO:0000313" key="4">
    <source>
        <dbReference type="EMBL" id="CAI9769617.1"/>
    </source>
</evidence>
<proteinExistence type="inferred from homology"/>
<dbReference type="PANTHER" id="PTHR13878:SF67">
    <property type="entry name" value="L-GULONOLACTONE OXIDASE 5"/>
    <property type="match status" value="1"/>
</dbReference>
<keyword evidence="2" id="KW-0560">Oxidoreductase</keyword>
<dbReference type="InterPro" id="IPR050432">
    <property type="entry name" value="FAD-linked_Oxidoreductases_BP"/>
</dbReference>
<organism evidence="4 5">
    <name type="scientific">Fraxinus pennsylvanica</name>
    <dbReference type="NCBI Taxonomy" id="56036"/>
    <lineage>
        <taxon>Eukaryota</taxon>
        <taxon>Viridiplantae</taxon>
        <taxon>Streptophyta</taxon>
        <taxon>Embryophyta</taxon>
        <taxon>Tracheophyta</taxon>
        <taxon>Spermatophyta</taxon>
        <taxon>Magnoliopsida</taxon>
        <taxon>eudicotyledons</taxon>
        <taxon>Gunneridae</taxon>
        <taxon>Pentapetalae</taxon>
        <taxon>asterids</taxon>
        <taxon>lamiids</taxon>
        <taxon>Lamiales</taxon>
        <taxon>Oleaceae</taxon>
        <taxon>Oleeae</taxon>
        <taxon>Fraxinus</taxon>
    </lineage>
</organism>